<evidence type="ECO:0000313" key="2">
    <source>
        <dbReference type="Proteomes" id="UP001274896"/>
    </source>
</evidence>
<gene>
    <name evidence="1" type="ORF">QTP70_030286</name>
</gene>
<dbReference type="EMBL" id="JAUCMX010000025">
    <property type="protein sequence ID" value="KAK3511095.1"/>
    <property type="molecule type" value="Genomic_DNA"/>
</dbReference>
<dbReference type="PANTHER" id="PTHR14241:SF1">
    <property type="entry name" value="INTERFERON-INDUCED PROTEIN 44-RELATED"/>
    <property type="match status" value="1"/>
</dbReference>
<dbReference type="InterPro" id="IPR027417">
    <property type="entry name" value="P-loop_NTPase"/>
</dbReference>
<sequence length="363" mass="41167">MPQVIIMTKPDLACPLVQRDIRKIYTSKKIKEKMQECSYHLGIPMNHVFPVRKYHEEIDTDDYMDLLIPKLKEQSFKSVEKPEGKDQIEQKLRTFKLKGSNARFVRILVVGEVGAGKSSFLNSTKNAFQGRITSGALVDGLGGTSFTKKYKTPYIEAEDGSHLPFVFNDIMGLEDRESGASAEDIIRAIKGLLQGKDSIPVYSFFPVHIQFERTSSKSEKDPGYRSNPSVEDQATCLVNIIAADKISLMKDEVIDKLRKIRQAATDMSMPQVIIMTKPELACPLVQQDIRKIYTSKKIKEKMEVCSHQLGIPMNHIFPVKNYHMEIDTDDDMDLLILKAVEQIVNNAADLLKEQSFQSFKKTD</sequence>
<dbReference type="Proteomes" id="UP001274896">
    <property type="component" value="Unassembled WGS sequence"/>
</dbReference>
<accession>A0AAE0ULW9</accession>
<dbReference type="SUPFAM" id="SSF52540">
    <property type="entry name" value="P-loop containing nucleoside triphosphate hydrolases"/>
    <property type="match status" value="1"/>
</dbReference>
<reference evidence="1" key="1">
    <citation type="submission" date="2023-06" db="EMBL/GenBank/DDBJ databases">
        <title>Male Hemibagrus guttatus genome.</title>
        <authorList>
            <person name="Bian C."/>
        </authorList>
    </citation>
    <scope>NUCLEOTIDE SEQUENCE</scope>
    <source>
        <strain evidence="1">Male_cb2023</strain>
        <tissue evidence="1">Muscle</tissue>
    </source>
</reference>
<dbReference type="PANTHER" id="PTHR14241">
    <property type="entry name" value="INTERFERON-INDUCED PROTEIN 44"/>
    <property type="match status" value="1"/>
</dbReference>
<name>A0AAE0ULW9_9TELE</name>
<protein>
    <recommendedName>
        <fullName evidence="3">Interferon-induced protein 44-like</fullName>
    </recommendedName>
</protein>
<comment type="caution">
    <text evidence="1">The sequence shown here is derived from an EMBL/GenBank/DDBJ whole genome shotgun (WGS) entry which is preliminary data.</text>
</comment>
<dbReference type="AlphaFoldDB" id="A0AAE0ULW9"/>
<organism evidence="1 2">
    <name type="scientific">Hemibagrus guttatus</name>
    <dbReference type="NCBI Taxonomy" id="175788"/>
    <lineage>
        <taxon>Eukaryota</taxon>
        <taxon>Metazoa</taxon>
        <taxon>Chordata</taxon>
        <taxon>Craniata</taxon>
        <taxon>Vertebrata</taxon>
        <taxon>Euteleostomi</taxon>
        <taxon>Actinopterygii</taxon>
        <taxon>Neopterygii</taxon>
        <taxon>Teleostei</taxon>
        <taxon>Ostariophysi</taxon>
        <taxon>Siluriformes</taxon>
        <taxon>Bagridae</taxon>
        <taxon>Hemibagrus</taxon>
    </lineage>
</organism>
<evidence type="ECO:0000313" key="1">
    <source>
        <dbReference type="EMBL" id="KAK3511095.1"/>
    </source>
</evidence>
<proteinExistence type="predicted"/>
<dbReference type="Gene3D" id="3.40.50.300">
    <property type="entry name" value="P-loop containing nucleotide triphosphate hydrolases"/>
    <property type="match status" value="1"/>
</dbReference>
<dbReference type="GO" id="GO:0006955">
    <property type="term" value="P:immune response"/>
    <property type="evidence" value="ECO:0007669"/>
    <property type="project" value="TreeGrafter"/>
</dbReference>
<evidence type="ECO:0008006" key="3">
    <source>
        <dbReference type="Google" id="ProtNLM"/>
    </source>
</evidence>
<keyword evidence="2" id="KW-1185">Reference proteome</keyword>